<dbReference type="AlphaFoldDB" id="A0ABD1HV49"/>
<keyword evidence="2" id="KW-1185">Reference proteome</keyword>
<accession>A0ABD1HV49</accession>
<dbReference type="EMBL" id="JBEAFC010000004">
    <property type="protein sequence ID" value="KAL1559784.1"/>
    <property type="molecule type" value="Genomic_DNA"/>
</dbReference>
<comment type="caution">
    <text evidence="1">The sequence shown here is derived from an EMBL/GenBank/DDBJ whole genome shotgun (WGS) entry which is preliminary data.</text>
</comment>
<evidence type="ECO:0000313" key="1">
    <source>
        <dbReference type="EMBL" id="KAL1559784.1"/>
    </source>
</evidence>
<gene>
    <name evidence="1" type="ORF">AAHA92_10088</name>
</gene>
<reference evidence="1 2" key="1">
    <citation type="submission" date="2024-06" db="EMBL/GenBank/DDBJ databases">
        <title>A chromosome level genome sequence of Diviner's sage (Salvia divinorum).</title>
        <authorList>
            <person name="Ford S.A."/>
            <person name="Ro D.-K."/>
            <person name="Ness R.W."/>
            <person name="Phillips M.A."/>
        </authorList>
    </citation>
    <scope>NUCLEOTIDE SEQUENCE [LARGE SCALE GENOMIC DNA]</scope>
    <source>
        <strain evidence="1">SAF-2024a</strain>
        <tissue evidence="1">Leaf</tissue>
    </source>
</reference>
<proteinExistence type="predicted"/>
<name>A0ABD1HV49_SALDI</name>
<evidence type="ECO:0000313" key="2">
    <source>
        <dbReference type="Proteomes" id="UP001567538"/>
    </source>
</evidence>
<protein>
    <submittedName>
        <fullName evidence="1">Uncharacterized protein</fullName>
    </submittedName>
</protein>
<organism evidence="1 2">
    <name type="scientific">Salvia divinorum</name>
    <name type="common">Maria pastora</name>
    <name type="synonym">Diviner's sage</name>
    <dbReference type="NCBI Taxonomy" id="28513"/>
    <lineage>
        <taxon>Eukaryota</taxon>
        <taxon>Viridiplantae</taxon>
        <taxon>Streptophyta</taxon>
        <taxon>Embryophyta</taxon>
        <taxon>Tracheophyta</taxon>
        <taxon>Spermatophyta</taxon>
        <taxon>Magnoliopsida</taxon>
        <taxon>eudicotyledons</taxon>
        <taxon>Gunneridae</taxon>
        <taxon>Pentapetalae</taxon>
        <taxon>asterids</taxon>
        <taxon>lamiids</taxon>
        <taxon>Lamiales</taxon>
        <taxon>Lamiaceae</taxon>
        <taxon>Nepetoideae</taxon>
        <taxon>Mentheae</taxon>
        <taxon>Salviinae</taxon>
        <taxon>Salvia</taxon>
        <taxon>Salvia subgen. Calosphace</taxon>
    </lineage>
</organism>
<dbReference type="Proteomes" id="UP001567538">
    <property type="component" value="Unassembled WGS sequence"/>
</dbReference>
<sequence>MGSLAYCEWLNTIPSSHSIKLRNCKEPSNPAAASKRFEFRSLWRSSRKSDCVIAIMMLTLIMTAPEKLCISVQELFGVFGEMAYIHKILIVMCLN</sequence>